<evidence type="ECO:0000256" key="7">
    <source>
        <dbReference type="ARBA" id="ARBA00022519"/>
    </source>
</evidence>
<dbReference type="PANTHER" id="PTHR37531:SF1">
    <property type="entry name" value="HEME EXPORTER PROTEIN D"/>
    <property type="match status" value="1"/>
</dbReference>
<keyword evidence="10 12" id="KW-1133">Transmembrane helix</keyword>
<feature type="transmembrane region" description="Helical" evidence="12">
    <location>
        <begin position="17"/>
        <end position="39"/>
    </location>
</feature>
<dbReference type="InterPro" id="IPR007078">
    <property type="entry name" value="Haem_export_protD_CcmD"/>
</dbReference>
<keyword evidence="6 12" id="KW-1003">Cell membrane</keyword>
<evidence type="ECO:0000256" key="2">
    <source>
        <dbReference type="ARBA" id="ARBA00004377"/>
    </source>
</evidence>
<evidence type="ECO:0000256" key="10">
    <source>
        <dbReference type="ARBA" id="ARBA00022989"/>
    </source>
</evidence>
<keyword evidence="14" id="KW-1185">Reference proteome</keyword>
<evidence type="ECO:0000313" key="13">
    <source>
        <dbReference type="EMBL" id="GGA98699.1"/>
    </source>
</evidence>
<keyword evidence="5 12" id="KW-0813">Transport</keyword>
<evidence type="ECO:0000256" key="1">
    <source>
        <dbReference type="ARBA" id="ARBA00002442"/>
    </source>
</evidence>
<evidence type="ECO:0000256" key="5">
    <source>
        <dbReference type="ARBA" id="ARBA00022448"/>
    </source>
</evidence>
<accession>A0ABQ1I035</accession>
<organism evidence="13 14">
    <name type="scientific">Agarivorans gilvus</name>
    <dbReference type="NCBI Taxonomy" id="680279"/>
    <lineage>
        <taxon>Bacteria</taxon>
        <taxon>Pseudomonadati</taxon>
        <taxon>Pseudomonadota</taxon>
        <taxon>Gammaproteobacteria</taxon>
        <taxon>Alteromonadales</taxon>
        <taxon>Alteromonadaceae</taxon>
        <taxon>Agarivorans</taxon>
    </lineage>
</organism>
<sequence>MQFDSISEFFAMGGYGFYVWLAFGVSALAMLAIIVDSIIKRNAIFKSVARQTARQQRRQAAKEVTERL</sequence>
<keyword evidence="7 12" id="KW-0997">Cell inner membrane</keyword>
<comment type="subcellular location">
    <subcellularLocation>
        <location evidence="2 12">Cell inner membrane</location>
        <topology evidence="2 12">Single-pass membrane protein</topology>
    </subcellularLocation>
</comment>
<reference evidence="14" key="1">
    <citation type="journal article" date="2019" name="Int. J. Syst. Evol. Microbiol.">
        <title>The Global Catalogue of Microorganisms (GCM) 10K type strain sequencing project: providing services to taxonomists for standard genome sequencing and annotation.</title>
        <authorList>
            <consortium name="The Broad Institute Genomics Platform"/>
            <consortium name="The Broad Institute Genome Sequencing Center for Infectious Disease"/>
            <person name="Wu L."/>
            <person name="Ma J."/>
        </authorList>
    </citation>
    <scope>NUCLEOTIDE SEQUENCE [LARGE SCALE GENOMIC DNA]</scope>
    <source>
        <strain evidence="14">CGMCC 1.10131</strain>
    </source>
</reference>
<name>A0ABQ1I035_9ALTE</name>
<evidence type="ECO:0000256" key="6">
    <source>
        <dbReference type="ARBA" id="ARBA00022475"/>
    </source>
</evidence>
<evidence type="ECO:0000256" key="8">
    <source>
        <dbReference type="ARBA" id="ARBA00022692"/>
    </source>
</evidence>
<evidence type="ECO:0000256" key="11">
    <source>
        <dbReference type="ARBA" id="ARBA00023136"/>
    </source>
</evidence>
<comment type="function">
    <text evidence="1 12">Required for the export of heme to the periplasm for the biogenesis of c-type cytochromes.</text>
</comment>
<evidence type="ECO:0000256" key="12">
    <source>
        <dbReference type="RuleBase" id="RU363101"/>
    </source>
</evidence>
<keyword evidence="11 12" id="KW-0472">Membrane</keyword>
<dbReference type="InterPro" id="IPR052075">
    <property type="entry name" value="Heme_exporter_D"/>
</dbReference>
<evidence type="ECO:0000256" key="9">
    <source>
        <dbReference type="ARBA" id="ARBA00022748"/>
    </source>
</evidence>
<comment type="caution">
    <text evidence="13">The sequence shown here is derived from an EMBL/GenBank/DDBJ whole genome shotgun (WGS) entry which is preliminary data.</text>
</comment>
<keyword evidence="8 12" id="KW-0812">Transmembrane</keyword>
<dbReference type="RefSeq" id="WP_055732181.1">
    <property type="nucleotide sequence ID" value="NZ_BMDY01000004.1"/>
</dbReference>
<dbReference type="PANTHER" id="PTHR37531">
    <property type="entry name" value="HEME EXPORTER PROTEIN D"/>
    <property type="match status" value="1"/>
</dbReference>
<dbReference type="EMBL" id="BMDY01000004">
    <property type="protein sequence ID" value="GGA98699.1"/>
    <property type="molecule type" value="Genomic_DNA"/>
</dbReference>
<evidence type="ECO:0000256" key="4">
    <source>
        <dbReference type="ARBA" id="ARBA00016461"/>
    </source>
</evidence>
<dbReference type="Pfam" id="PF04995">
    <property type="entry name" value="CcmD"/>
    <property type="match status" value="1"/>
</dbReference>
<protein>
    <recommendedName>
        <fullName evidence="4 12">Heme exporter protein D</fullName>
    </recommendedName>
</protein>
<keyword evidence="9 12" id="KW-0201">Cytochrome c-type biogenesis</keyword>
<dbReference type="NCBIfam" id="TIGR03141">
    <property type="entry name" value="cytochro_ccmD"/>
    <property type="match status" value="1"/>
</dbReference>
<evidence type="ECO:0000256" key="3">
    <source>
        <dbReference type="ARBA" id="ARBA00008741"/>
    </source>
</evidence>
<gene>
    <name evidence="13" type="ORF">GCM10007414_09650</name>
</gene>
<dbReference type="Proteomes" id="UP000651977">
    <property type="component" value="Unassembled WGS sequence"/>
</dbReference>
<proteinExistence type="inferred from homology"/>
<evidence type="ECO:0000313" key="14">
    <source>
        <dbReference type="Proteomes" id="UP000651977"/>
    </source>
</evidence>
<comment type="similarity">
    <text evidence="3 12">Belongs to the CcmD/CycX/HelD family.</text>
</comment>